<keyword evidence="2" id="KW-1185">Reference proteome</keyword>
<evidence type="ECO:0000313" key="1">
    <source>
        <dbReference type="EMBL" id="ORY97261.1"/>
    </source>
</evidence>
<organism evidence="1 2">
    <name type="scientific">Syncephalastrum racemosum</name>
    <name type="common">Filamentous fungus</name>
    <dbReference type="NCBI Taxonomy" id="13706"/>
    <lineage>
        <taxon>Eukaryota</taxon>
        <taxon>Fungi</taxon>
        <taxon>Fungi incertae sedis</taxon>
        <taxon>Mucoromycota</taxon>
        <taxon>Mucoromycotina</taxon>
        <taxon>Mucoromycetes</taxon>
        <taxon>Mucorales</taxon>
        <taxon>Syncephalastraceae</taxon>
        <taxon>Syncephalastrum</taxon>
    </lineage>
</organism>
<dbReference type="InParanoid" id="A0A1X2HEB4"/>
<dbReference type="EMBL" id="MCGN01000004">
    <property type="protein sequence ID" value="ORY97261.1"/>
    <property type="molecule type" value="Genomic_DNA"/>
</dbReference>
<name>A0A1X2HEB4_SYNRA</name>
<evidence type="ECO:0000313" key="2">
    <source>
        <dbReference type="Proteomes" id="UP000242180"/>
    </source>
</evidence>
<dbReference type="Proteomes" id="UP000242180">
    <property type="component" value="Unassembled WGS sequence"/>
</dbReference>
<reference evidence="1 2" key="1">
    <citation type="submission" date="2016-07" db="EMBL/GenBank/DDBJ databases">
        <title>Pervasive Adenine N6-methylation of Active Genes in Fungi.</title>
        <authorList>
            <consortium name="DOE Joint Genome Institute"/>
            <person name="Mondo S.J."/>
            <person name="Dannebaum R.O."/>
            <person name="Kuo R.C."/>
            <person name="Labutti K."/>
            <person name="Haridas S."/>
            <person name="Kuo A."/>
            <person name="Salamov A."/>
            <person name="Ahrendt S.R."/>
            <person name="Lipzen A."/>
            <person name="Sullivan W."/>
            <person name="Andreopoulos W.B."/>
            <person name="Clum A."/>
            <person name="Lindquist E."/>
            <person name="Daum C."/>
            <person name="Ramamoorthy G.K."/>
            <person name="Gryganskyi A."/>
            <person name="Culley D."/>
            <person name="Magnuson J.K."/>
            <person name="James T.Y."/>
            <person name="O'Malley M.A."/>
            <person name="Stajich J.E."/>
            <person name="Spatafora J.W."/>
            <person name="Visel A."/>
            <person name="Grigoriev I.V."/>
        </authorList>
    </citation>
    <scope>NUCLEOTIDE SEQUENCE [LARGE SCALE GENOMIC DNA]</scope>
    <source>
        <strain evidence="1 2">NRRL 2496</strain>
    </source>
</reference>
<sequence>MGPAFPSRGCAFGSVSFSSCIRLLQTQIMREVDNSACNTTIQYLSKILAVEALSKQQETARYSSRQRWVSDWNRQDGMRAMPDI</sequence>
<comment type="caution">
    <text evidence="1">The sequence shown here is derived from an EMBL/GenBank/DDBJ whole genome shotgun (WGS) entry which is preliminary data.</text>
</comment>
<protein>
    <submittedName>
        <fullName evidence="1">Uncharacterized protein</fullName>
    </submittedName>
</protein>
<accession>A0A1X2HEB4</accession>
<proteinExistence type="predicted"/>
<gene>
    <name evidence="1" type="ORF">BCR43DRAFT_489489</name>
</gene>
<dbReference type="AlphaFoldDB" id="A0A1X2HEB4"/>